<dbReference type="EMBL" id="GG662845">
    <property type="protein sequence ID" value="EDK32032.2"/>
    <property type="molecule type" value="Genomic_DNA"/>
</dbReference>
<protein>
    <submittedName>
        <fullName evidence="2">Transmembrane protein, putative</fullName>
    </submittedName>
</protein>
<accession>A4VEQ6</accession>
<name>A4VEQ6_TETTS</name>
<evidence type="ECO:0000256" key="1">
    <source>
        <dbReference type="SAM" id="Phobius"/>
    </source>
</evidence>
<dbReference type="Proteomes" id="UP000009168">
    <property type="component" value="Unassembled WGS sequence"/>
</dbReference>
<dbReference type="GeneID" id="7828729"/>
<sequence length="194" mass="23390">MLQVLNYSYLTDRLLKIQSMQSCPNKLKRCVMSINMLDQINQKKQESLAKFNNHLYNLIDNIMISTAIKQNNDKINQLINTNINKKLSKYHRLQNKLIQNQIYQCKFTFLYYVLQMIFQLQIHSKKLFPQNLKQIILINQKQKHIYYHQSINELFIFQFILEIFLIFLVWAMDAALFIDKLIPSFYLDCFMNGY</sequence>
<dbReference type="AlphaFoldDB" id="A4VEQ6"/>
<dbReference type="RefSeq" id="XP_001471126.2">
    <property type="nucleotide sequence ID" value="XM_001471076.2"/>
</dbReference>
<keyword evidence="1" id="KW-1133">Transmembrane helix</keyword>
<reference evidence="3" key="1">
    <citation type="journal article" date="2006" name="PLoS Biol.">
        <title>Macronuclear genome sequence of the ciliate Tetrahymena thermophila, a model eukaryote.</title>
        <authorList>
            <person name="Eisen J.A."/>
            <person name="Coyne R.S."/>
            <person name="Wu M."/>
            <person name="Wu D."/>
            <person name="Thiagarajan M."/>
            <person name="Wortman J.R."/>
            <person name="Badger J.H."/>
            <person name="Ren Q."/>
            <person name="Amedeo P."/>
            <person name="Jones K.M."/>
            <person name="Tallon L.J."/>
            <person name="Delcher A.L."/>
            <person name="Salzberg S.L."/>
            <person name="Silva J.C."/>
            <person name="Haas B.J."/>
            <person name="Majoros W.H."/>
            <person name="Farzad M."/>
            <person name="Carlton J.M."/>
            <person name="Smith R.K. Jr."/>
            <person name="Garg J."/>
            <person name="Pearlman R.E."/>
            <person name="Karrer K.M."/>
            <person name="Sun L."/>
            <person name="Manning G."/>
            <person name="Elde N.C."/>
            <person name="Turkewitz A.P."/>
            <person name="Asai D.J."/>
            <person name="Wilkes D.E."/>
            <person name="Wang Y."/>
            <person name="Cai H."/>
            <person name="Collins K."/>
            <person name="Stewart B.A."/>
            <person name="Lee S.R."/>
            <person name="Wilamowska K."/>
            <person name="Weinberg Z."/>
            <person name="Ruzzo W.L."/>
            <person name="Wloga D."/>
            <person name="Gaertig J."/>
            <person name="Frankel J."/>
            <person name="Tsao C.-C."/>
            <person name="Gorovsky M.A."/>
            <person name="Keeling P.J."/>
            <person name="Waller R.F."/>
            <person name="Patron N.J."/>
            <person name="Cherry J.M."/>
            <person name="Stover N.A."/>
            <person name="Krieger C.J."/>
            <person name="del Toro C."/>
            <person name="Ryder H.F."/>
            <person name="Williamson S.C."/>
            <person name="Barbeau R.A."/>
            <person name="Hamilton E.P."/>
            <person name="Orias E."/>
        </authorList>
    </citation>
    <scope>NUCLEOTIDE SEQUENCE [LARGE SCALE GENOMIC DNA]</scope>
    <source>
        <strain evidence="3">SB210</strain>
    </source>
</reference>
<organism evidence="2 3">
    <name type="scientific">Tetrahymena thermophila (strain SB210)</name>
    <dbReference type="NCBI Taxonomy" id="312017"/>
    <lineage>
        <taxon>Eukaryota</taxon>
        <taxon>Sar</taxon>
        <taxon>Alveolata</taxon>
        <taxon>Ciliophora</taxon>
        <taxon>Intramacronucleata</taxon>
        <taxon>Oligohymenophorea</taxon>
        <taxon>Hymenostomatida</taxon>
        <taxon>Tetrahymenina</taxon>
        <taxon>Tetrahymenidae</taxon>
        <taxon>Tetrahymena</taxon>
    </lineage>
</organism>
<keyword evidence="1 2" id="KW-0812">Transmembrane</keyword>
<evidence type="ECO:0000313" key="3">
    <source>
        <dbReference type="Proteomes" id="UP000009168"/>
    </source>
</evidence>
<keyword evidence="3" id="KW-1185">Reference proteome</keyword>
<proteinExistence type="predicted"/>
<keyword evidence="1" id="KW-0472">Membrane</keyword>
<evidence type="ECO:0000313" key="2">
    <source>
        <dbReference type="EMBL" id="EDK32032.2"/>
    </source>
</evidence>
<feature type="transmembrane region" description="Helical" evidence="1">
    <location>
        <begin position="154"/>
        <end position="178"/>
    </location>
</feature>
<dbReference type="HOGENOM" id="CLU_1013672_0_0_1"/>
<dbReference type="KEGG" id="tet:TTHERM_00023959"/>
<dbReference type="InParanoid" id="A4VEQ6"/>
<gene>
    <name evidence="2" type="ORF">TTHERM_00023959</name>
</gene>